<keyword evidence="8" id="KW-0677">Repeat</keyword>
<feature type="compositionally biased region" description="Low complexity" evidence="13">
    <location>
        <begin position="500"/>
        <end position="510"/>
    </location>
</feature>
<feature type="domain" description="EGF-like" evidence="16">
    <location>
        <begin position="2642"/>
        <end position="2683"/>
    </location>
</feature>
<dbReference type="GO" id="GO:0007601">
    <property type="term" value="P:visual perception"/>
    <property type="evidence" value="ECO:0007669"/>
    <property type="project" value="InterPro"/>
</dbReference>
<feature type="compositionally biased region" description="Low complexity" evidence="13">
    <location>
        <begin position="1259"/>
        <end position="1268"/>
    </location>
</feature>
<accession>A0A3B3D6R7</accession>
<feature type="compositionally biased region" description="Basic and acidic residues" evidence="13">
    <location>
        <begin position="486"/>
        <end position="498"/>
    </location>
</feature>
<feature type="domain" description="SEA" evidence="15">
    <location>
        <begin position="1464"/>
        <end position="1583"/>
    </location>
</feature>
<organism evidence="17 18">
    <name type="scientific">Oryzias melastigma</name>
    <name type="common">Marine medaka</name>
    <dbReference type="NCBI Taxonomy" id="30732"/>
    <lineage>
        <taxon>Eukaryota</taxon>
        <taxon>Metazoa</taxon>
        <taxon>Chordata</taxon>
        <taxon>Craniata</taxon>
        <taxon>Vertebrata</taxon>
        <taxon>Euteleostomi</taxon>
        <taxon>Actinopterygii</taxon>
        <taxon>Neopterygii</taxon>
        <taxon>Teleostei</taxon>
        <taxon>Neoteleostei</taxon>
        <taxon>Acanthomorphata</taxon>
        <taxon>Ovalentaria</taxon>
        <taxon>Atherinomorphae</taxon>
        <taxon>Beloniformes</taxon>
        <taxon>Adrianichthyidae</taxon>
        <taxon>Oryziinae</taxon>
        <taxon>Oryzias</taxon>
    </lineage>
</organism>
<feature type="compositionally biased region" description="Basic and acidic residues" evidence="13">
    <location>
        <begin position="2389"/>
        <end position="2408"/>
    </location>
</feature>
<feature type="compositionally biased region" description="Basic and acidic residues" evidence="13">
    <location>
        <begin position="994"/>
        <end position="1014"/>
    </location>
</feature>
<dbReference type="PROSITE" id="PS50026">
    <property type="entry name" value="EGF_3"/>
    <property type="match status" value="1"/>
</dbReference>
<dbReference type="PANTHER" id="PTHR12199:SF4">
    <property type="entry name" value="INTERPHOTORECEPTOR MATRIX PROTEOGLYCAN 2"/>
    <property type="match status" value="1"/>
</dbReference>
<feature type="disulfide bond" evidence="11">
    <location>
        <begin position="2651"/>
        <end position="2668"/>
    </location>
</feature>
<feature type="compositionally biased region" description="Basic and acidic residues" evidence="13">
    <location>
        <begin position="348"/>
        <end position="360"/>
    </location>
</feature>
<keyword evidence="10" id="KW-0966">Cell projection</keyword>
<evidence type="ECO:0000313" key="18">
    <source>
        <dbReference type="Proteomes" id="UP000261560"/>
    </source>
</evidence>
<reference evidence="17" key="1">
    <citation type="submission" date="2025-08" db="UniProtKB">
        <authorList>
            <consortium name="Ensembl"/>
        </authorList>
    </citation>
    <scope>IDENTIFICATION</scope>
</reference>
<feature type="compositionally biased region" description="Basic and acidic residues" evidence="13">
    <location>
        <begin position="1021"/>
        <end position="1056"/>
    </location>
</feature>
<evidence type="ECO:0000256" key="3">
    <source>
        <dbReference type="ARBA" id="ARBA00004593"/>
    </source>
</evidence>
<evidence type="ECO:0000256" key="5">
    <source>
        <dbReference type="ARBA" id="ARBA00022530"/>
    </source>
</evidence>
<feature type="compositionally biased region" description="Basic and acidic residues" evidence="13">
    <location>
        <begin position="939"/>
        <end position="980"/>
    </location>
</feature>
<dbReference type="Proteomes" id="UP000261560">
    <property type="component" value="Unplaced"/>
</dbReference>
<reference evidence="17" key="2">
    <citation type="submission" date="2025-09" db="UniProtKB">
        <authorList>
            <consortium name="Ensembl"/>
        </authorList>
    </citation>
    <scope>IDENTIFICATION</scope>
</reference>
<feature type="region of interest" description="Disordered" evidence="13">
    <location>
        <begin position="611"/>
        <end position="1209"/>
    </location>
</feature>
<dbReference type="PROSITE" id="PS50024">
    <property type="entry name" value="SEA"/>
    <property type="match status" value="2"/>
</dbReference>
<feature type="region of interest" description="Disordered" evidence="13">
    <location>
        <begin position="1685"/>
        <end position="1707"/>
    </location>
</feature>
<feature type="domain" description="SEA" evidence="15">
    <location>
        <begin position="2529"/>
        <end position="2642"/>
    </location>
</feature>
<feature type="compositionally biased region" description="Basic and acidic residues" evidence="13">
    <location>
        <begin position="860"/>
        <end position="897"/>
    </location>
</feature>
<dbReference type="PANTHER" id="PTHR12199">
    <property type="entry name" value="INTERPHOTORECEPTOR MATRIX PROTEOGLYCAN"/>
    <property type="match status" value="1"/>
</dbReference>
<dbReference type="PaxDb" id="30732-ENSOMEP00000025531"/>
<comment type="caution">
    <text evidence="11">Lacks conserved residue(s) required for the propagation of feature annotation.</text>
</comment>
<feature type="compositionally biased region" description="Acidic residues" evidence="13">
    <location>
        <begin position="1799"/>
        <end position="1809"/>
    </location>
</feature>
<feature type="region of interest" description="Disordered" evidence="13">
    <location>
        <begin position="1796"/>
        <end position="1836"/>
    </location>
</feature>
<feature type="compositionally biased region" description="Polar residues" evidence="13">
    <location>
        <begin position="1"/>
        <end position="11"/>
    </location>
</feature>
<evidence type="ECO:0000256" key="10">
    <source>
        <dbReference type="ARBA" id="ARBA00023273"/>
    </source>
</evidence>
<feature type="coiled-coil region" evidence="12">
    <location>
        <begin position="1981"/>
        <end position="2019"/>
    </location>
</feature>
<feature type="region of interest" description="Disordered" evidence="13">
    <location>
        <begin position="1296"/>
        <end position="1316"/>
    </location>
</feature>
<feature type="compositionally biased region" description="Polar residues" evidence="13">
    <location>
        <begin position="899"/>
        <end position="909"/>
    </location>
</feature>
<feature type="compositionally biased region" description="Basic and acidic residues" evidence="13">
    <location>
        <begin position="1167"/>
        <end position="1199"/>
    </location>
</feature>
<keyword evidence="11" id="KW-0245">EGF-like domain</keyword>
<feature type="compositionally biased region" description="Polar residues" evidence="13">
    <location>
        <begin position="72"/>
        <end position="81"/>
    </location>
</feature>
<feature type="compositionally biased region" description="Low complexity" evidence="13">
    <location>
        <begin position="30"/>
        <end position="42"/>
    </location>
</feature>
<evidence type="ECO:0000256" key="8">
    <source>
        <dbReference type="ARBA" id="ARBA00022737"/>
    </source>
</evidence>
<dbReference type="InterPro" id="IPR036364">
    <property type="entry name" value="SEA_dom_sf"/>
</dbReference>
<dbReference type="GeneTree" id="ENSGT00530000063503"/>
<keyword evidence="7" id="KW-0732">Signal</keyword>
<feature type="compositionally biased region" description="Basic and acidic residues" evidence="13">
    <location>
        <begin position="660"/>
        <end position="690"/>
    </location>
</feature>
<evidence type="ECO:0000256" key="6">
    <source>
        <dbReference type="ARBA" id="ARBA00022674"/>
    </source>
</evidence>
<feature type="compositionally biased region" description="Acidic residues" evidence="13">
    <location>
        <begin position="1269"/>
        <end position="1280"/>
    </location>
</feature>
<feature type="compositionally biased region" description="Acidic residues" evidence="13">
    <location>
        <begin position="361"/>
        <end position="373"/>
    </location>
</feature>
<protein>
    <submittedName>
        <fullName evidence="17">Titin-like</fullName>
    </submittedName>
</protein>
<feature type="compositionally biased region" description="Basic and acidic residues" evidence="13">
    <location>
        <begin position="2328"/>
        <end position="2348"/>
    </location>
</feature>
<name>A0A3B3D6R7_ORYME</name>
<keyword evidence="4" id="KW-0964">Secreted</keyword>
<feature type="compositionally biased region" description="Basic and acidic residues" evidence="13">
    <location>
        <begin position="555"/>
        <end position="570"/>
    </location>
</feature>
<keyword evidence="12" id="KW-0175">Coiled coil</keyword>
<feature type="compositionally biased region" description="Basic and acidic residues" evidence="13">
    <location>
        <begin position="628"/>
        <end position="639"/>
    </location>
</feature>
<feature type="compositionally biased region" description="Basic and acidic residues" evidence="13">
    <location>
        <begin position="823"/>
        <end position="849"/>
    </location>
</feature>
<evidence type="ECO:0000256" key="13">
    <source>
        <dbReference type="SAM" id="MobiDB-lite"/>
    </source>
</evidence>
<dbReference type="OMA" id="TIKPAQD"/>
<dbReference type="GO" id="GO:0001917">
    <property type="term" value="C:photoreceptor inner segment"/>
    <property type="evidence" value="ECO:0007669"/>
    <property type="project" value="UniProtKB-SubCell"/>
</dbReference>
<feature type="region of interest" description="Disordered" evidence="13">
    <location>
        <begin position="148"/>
        <end position="172"/>
    </location>
</feature>
<keyword evidence="14" id="KW-0472">Membrane</keyword>
<feature type="region of interest" description="Disordered" evidence="13">
    <location>
        <begin position="348"/>
        <end position="433"/>
    </location>
</feature>
<keyword evidence="9" id="KW-0325">Glycoprotein</keyword>
<dbReference type="GO" id="GO:0008201">
    <property type="term" value="F:heparin binding"/>
    <property type="evidence" value="ECO:0007669"/>
    <property type="project" value="UniProtKB-KW"/>
</dbReference>
<evidence type="ECO:0000256" key="7">
    <source>
        <dbReference type="ARBA" id="ARBA00022729"/>
    </source>
</evidence>
<feature type="compositionally biased region" description="Basic and acidic residues" evidence="13">
    <location>
        <begin position="1067"/>
        <end position="1126"/>
    </location>
</feature>
<feature type="transmembrane region" description="Helical" evidence="14">
    <location>
        <begin position="2732"/>
        <end position="2756"/>
    </location>
</feature>
<evidence type="ECO:0000259" key="15">
    <source>
        <dbReference type="PROSITE" id="PS50024"/>
    </source>
</evidence>
<evidence type="ECO:0000256" key="11">
    <source>
        <dbReference type="PROSITE-ProRule" id="PRU00076"/>
    </source>
</evidence>
<feature type="region of interest" description="Disordered" evidence="13">
    <location>
        <begin position="2237"/>
        <end position="2279"/>
    </location>
</feature>
<dbReference type="Ensembl" id="ENSOMET00000006877.1">
    <property type="protein sequence ID" value="ENSOMEP00000025531.1"/>
    <property type="gene ID" value="ENSOMEG00000006817.1"/>
</dbReference>
<evidence type="ECO:0000256" key="9">
    <source>
        <dbReference type="ARBA" id="ARBA00023180"/>
    </source>
</evidence>
<feature type="compositionally biased region" description="Polar residues" evidence="13">
    <location>
        <begin position="47"/>
        <end position="62"/>
    </location>
</feature>
<feature type="region of interest" description="Disordered" evidence="13">
    <location>
        <begin position="448"/>
        <end position="582"/>
    </location>
</feature>
<dbReference type="PROSITE" id="PS01186">
    <property type="entry name" value="EGF_2"/>
    <property type="match status" value="1"/>
</dbReference>
<dbReference type="InterPro" id="IPR000082">
    <property type="entry name" value="SEA_dom"/>
</dbReference>
<evidence type="ECO:0000313" key="17">
    <source>
        <dbReference type="Ensembl" id="ENSOMEP00000025531.1"/>
    </source>
</evidence>
<evidence type="ECO:0000256" key="14">
    <source>
        <dbReference type="SAM" id="Phobius"/>
    </source>
</evidence>
<keyword evidence="18" id="KW-1185">Reference proteome</keyword>
<feature type="compositionally biased region" description="Basic and acidic residues" evidence="13">
    <location>
        <begin position="788"/>
        <end position="813"/>
    </location>
</feature>
<dbReference type="Gene3D" id="3.30.70.960">
    <property type="entry name" value="SEA domain"/>
    <property type="match status" value="1"/>
</dbReference>
<evidence type="ECO:0000256" key="4">
    <source>
        <dbReference type="ARBA" id="ARBA00022525"/>
    </source>
</evidence>
<dbReference type="InterPro" id="IPR039861">
    <property type="entry name" value="IMPG"/>
</dbReference>
<dbReference type="Pfam" id="PF01390">
    <property type="entry name" value="SEA"/>
    <property type="match status" value="2"/>
</dbReference>
<feature type="compositionally biased region" description="Low complexity" evidence="13">
    <location>
        <begin position="2237"/>
        <end position="2254"/>
    </location>
</feature>
<dbReference type="GO" id="GO:0001750">
    <property type="term" value="C:photoreceptor outer segment"/>
    <property type="evidence" value="ECO:0007669"/>
    <property type="project" value="UniProtKB-SubCell"/>
</dbReference>
<feature type="region of interest" description="Disordered" evidence="13">
    <location>
        <begin position="2328"/>
        <end position="2352"/>
    </location>
</feature>
<evidence type="ECO:0000259" key="16">
    <source>
        <dbReference type="PROSITE" id="PS50026"/>
    </source>
</evidence>
<keyword evidence="5" id="KW-0272">Extracellular matrix</keyword>
<keyword evidence="14" id="KW-1133">Transmembrane helix</keyword>
<feature type="compositionally biased region" description="Basic and acidic residues" evidence="13">
    <location>
        <begin position="744"/>
        <end position="759"/>
    </location>
</feature>
<feature type="compositionally biased region" description="Polar residues" evidence="13">
    <location>
        <begin position="2431"/>
        <end position="2440"/>
    </location>
</feature>
<dbReference type="SUPFAM" id="SSF82671">
    <property type="entry name" value="SEA domain"/>
    <property type="match status" value="2"/>
</dbReference>
<dbReference type="GO" id="GO:0005540">
    <property type="term" value="F:hyaluronic acid binding"/>
    <property type="evidence" value="ECO:0007669"/>
    <property type="project" value="TreeGrafter"/>
</dbReference>
<comment type="subcellular location">
    <subcellularLocation>
        <location evidence="2">Cell projection</location>
        <location evidence="2">Cilium</location>
        <location evidence="2">Photoreceptor outer segment</location>
    </subcellularLocation>
    <subcellularLocation>
        <location evidence="1">Photoreceptor inner segment</location>
    </subcellularLocation>
    <subcellularLocation>
        <location evidence="3">Secreted</location>
        <location evidence="3">Extracellular space</location>
        <location evidence="3">Extracellular matrix</location>
        <location evidence="3">Interphotoreceptor matrix</location>
    </subcellularLocation>
</comment>
<evidence type="ECO:0000256" key="12">
    <source>
        <dbReference type="SAM" id="Coils"/>
    </source>
</evidence>
<feature type="compositionally biased region" description="Basic and acidic residues" evidence="13">
    <location>
        <begin position="1240"/>
        <end position="1256"/>
    </location>
</feature>
<feature type="compositionally biased region" description="Basic and acidic residues" evidence="13">
    <location>
        <begin position="912"/>
        <end position="931"/>
    </location>
</feature>
<keyword evidence="11" id="KW-1015">Disulfide bond</keyword>
<dbReference type="InterPro" id="IPR000742">
    <property type="entry name" value="EGF"/>
</dbReference>
<dbReference type="GO" id="GO:0033165">
    <property type="term" value="C:interphotoreceptor matrix"/>
    <property type="evidence" value="ECO:0007669"/>
    <property type="project" value="UniProtKB-SubCell"/>
</dbReference>
<feature type="region of interest" description="Disordered" evidence="13">
    <location>
        <begin position="1"/>
        <end position="81"/>
    </location>
</feature>
<dbReference type="SMART" id="SM00200">
    <property type="entry name" value="SEA"/>
    <property type="match status" value="2"/>
</dbReference>
<dbReference type="Gene3D" id="1.10.287.950">
    <property type="entry name" value="Methyl-accepting chemotaxis protein"/>
    <property type="match status" value="1"/>
</dbReference>
<feature type="region of interest" description="Disordered" evidence="13">
    <location>
        <begin position="1221"/>
        <end position="1280"/>
    </location>
</feature>
<evidence type="ECO:0000256" key="1">
    <source>
        <dbReference type="ARBA" id="ARBA00004437"/>
    </source>
</evidence>
<sequence>METPSEMTTMSPVIVTVDQEELQPNHKGTSSISLVSELKSSLPEAPGTSSVGDPMDLTTTPEETNDVDESLGHTTSQSYDRTLPDLSNLQIIAVEPVEVSSEVNVTLKPGDGLDQDMRENRTFLDRTDNKILENGPRDLEGISVISHEAEPSSGGGAVVVLPKPTIRPAPEPHTMVRSEHMISEVPEDIVTETTTQGFVVSEEKEGQDVYLNIITVVTLANDIVEEVEMLPDLAPSVTPEVGTQTPDPEPPFEEAVGISLRGADIIAETPPSAIIITHTEDDGLSIRVFSEPKSTNFSESDLSQASITTINMEAGEDTGRDQPEVLVEVPSQPTQILEDKMEEGLPIAKAEDTLGKPKDVIDEDDRPEPEVDLQTEGPAKETGPTEDEIPETELASPSVRDTVETSRDLSAVKPEKTVKPDAPGILTEEHFNTAEEPKLLEVVEEVAPNQQPPLESVEVESKPGEDCAEDIEPLKEPVELPALVEETAHKTYAEKEGTAETEPTAEPLAESKPFLVKKQEPSGPTGGPVNKEVVNEETLYEGKPFTEPASTGGDTSKHKTKSEDQPKPTRDPPNYPEIITEPVLIPAQVPTKESIVEEKPRTDPAKEVELITEQAGIPSQVPIPTKELTGEEKLLKEPENTGNKIIEPKQTTIPALVSEPTKESTVEEKTLREPTKEPKTTKEQESESKTELIQTSTEPLEDTSEPIEAKHAIEPAQQAETITELESEQEYSIIQAQLPVPTKESVEKTKLVTESEKGGEQSTALKPEPEDVMKPSPEPPQKTTQHVESIKLPKESEPIAKLEPEQGRKKSEETQSTEIISQKPEHTKELIMEVPRDGAKRAESTKEPAQEPELTTESVQEEKTIRVPEKEPELNEEQAIKPIKEPEYTKEPAHEPEPTTESIQEQKNITIPKEEPELVEEQVIKPIKEPEPTIEPAQEPERTKELIKEGPREEAKTAESTKKTVQEPELSTESKQEEKTMMLPEEPELIGEQEQERKPAKESEFTKESAHEENPVQESENEPKPVKELKEETEHERKHAQAKEPTTESAHPDAKPSEIIFEETDEETKRARDQGKEPLEEHEPKQSGKPSHEAEVTKDFKNDTEAPKEMEKESGSIGLKQEHEPARTYSLEIEPTGELPQVPEPTTESAKDTKIPKVPEGDPESTEDPKDFRNETRTAEATKEETMEKTELRRGHTEEPVPDIEPDINPVEDLIVVHGEQTAELPMESRNEEASENDGTLERSWEVEVPETHLELDQEVTPVVLVVPEDPEEVVPETEEVEILESEVLEGPLVDLGREGSTESTEEVPSHMETPRIKVSEQSGIQAEVMATEDHLGRVSEAETKKVGTPELAEEFPTNLETTTSEEIVSEPASEIVQEDITPGSAAGATDKSSTHIIGSPVEITTKYVVETNNGNFPDLLEIPEEEEEDNRLGNNGFPLEEELESSIDNEIADTLLKPPRLLKDQTVDLRMKLKGESYNGALRDPSSVEYQYLARHFKRRVEDAFEKLPGFKSISIIEFRPQKDLERGLVVQVHYSITLEVEVDSGNISNDTLDFIILQNNLVEKNFAGSAEQPTVIYTITDFRNYITEALHKDTFKTNSSLDPLESSAAAENILPLVKPTSRPTDTFNNMDNVLAAEKPPDAPAHEADSSEVFLKKEDFLFSPIDPWKGEQREVVSENDVFLFDERTPTPPPTSNLEPQEEQNPEKIQDEGFLLTSTLSTRTGVPQEDPSEYLEGHPGISILPFVETHFNASLDDRSGSGSSGDEQEADLMSFTPPIEFKISSITERNKLHVLPPPDLEEDMEEDMASAEPPSTAGETDVGDSEKTTLAPSEEDTFSRYTEVPFLSQELVTPHITTSPQYSTPTHPPLIVPQEALTVNLAASTVEASGLHKDNTETEMFSNQGAVTSSQHEVWTQKTVTVLGLTDSDVKLKEHSETMEETLKEIRETPEKVEETVKDVDKTTEELKKTHKTEEESSEKVQAAIKKVKETAETVRETTEELEKTHKELQEEIEKVEETPEKVIETTEKMPETTEEMRNIHVDVQESTEKVEETTEAKDLATVKELVEKEDVEPIHPIEVPDVLHTEVHTPVTTPTVVQAVIEPGGGATTEEPSQLSVSETKSNIRIEILEEQHVGTTHTTPPVPKAMDPDLAVDEVLVVAVTAGTSVPQHRMDTILSPEKDSPFTRVSDLVPDDEDLFNQNHDDVTAARIHPALSDISESTVEVFEGSKTMKAVESSLGSLELGSEPEPSGGEANTTRVETQPSEHKEETSDVGVKSPNGEQVEELSVVEDKAIRGELLGLEKDENVSTEVEGRKETPKVEKEMFERTEETLKSDVKPLQESKKPSEVQEDLSDVLKFMEVVPFENTEVVSGDNAEPSAGETLAPGKEPSEDKLEVKAEPSGKDGKPAQHVTVGAETEGVEKKPSELEVYSSSGKTGDSQAHVEPQAEPLDGVADRDMDLNLQAGDGSSPFFDLQPAEQDFLDVSAINVSIDVFQYGGVAVEGESSGFFSEAHSLDRAAVALPAQPGRALTVFFSLRVTNMAFSPDLFNKSSPEYKALEQQFLHLLVPYLQSNLNNFQNLEILNFRNGSIVVNSRMRFGKPVPKEVTNVIYLILEDFANTAYQKMNMAIDKYSLDVESGDRADPCKFQACNEFSRCMVNQWSGEAECVCDPGYLSVEGLPCQSICDLQHDFCLNDGKCDVLPGKGAICRCRVGENWWYRGEHCEEYVSEPLVVGIAIVSVVGFLAVAAGIIFFLARTLREQYNGEDTEDPLRRGESDPTLERATKFNPMFESDPVTTQYYRRYDDGMSQHTNAAVLQYASAPVTNEETLHIYQNTTLTPEDIQERLRIIELCSRDQRFADFVRQTQVYLERRGSSTT</sequence>
<dbReference type="CDD" id="cd00053">
    <property type="entry name" value="EGF"/>
    <property type="match status" value="1"/>
</dbReference>
<feature type="compositionally biased region" description="Basic and acidic residues" evidence="13">
    <location>
        <begin position="1149"/>
        <end position="1160"/>
    </location>
</feature>
<keyword evidence="6" id="KW-0358">Heparin-binding</keyword>
<feature type="region of interest" description="Disordered" evidence="13">
    <location>
        <begin position="2370"/>
        <end position="2445"/>
    </location>
</feature>
<proteinExistence type="predicted"/>
<keyword evidence="14" id="KW-0812">Transmembrane</keyword>
<feature type="region of interest" description="Disordered" evidence="13">
    <location>
        <begin position="1361"/>
        <end position="1393"/>
    </location>
</feature>
<evidence type="ECO:0000256" key="2">
    <source>
        <dbReference type="ARBA" id="ARBA00004504"/>
    </source>
</evidence>